<organism evidence="10 11">
    <name type="scientific">Phialocephala subalpina</name>
    <dbReference type="NCBI Taxonomy" id="576137"/>
    <lineage>
        <taxon>Eukaryota</taxon>
        <taxon>Fungi</taxon>
        <taxon>Dikarya</taxon>
        <taxon>Ascomycota</taxon>
        <taxon>Pezizomycotina</taxon>
        <taxon>Leotiomycetes</taxon>
        <taxon>Helotiales</taxon>
        <taxon>Mollisiaceae</taxon>
        <taxon>Phialocephala</taxon>
        <taxon>Phialocephala fortinii species complex</taxon>
    </lineage>
</organism>
<dbReference type="Proteomes" id="UP000184330">
    <property type="component" value="Unassembled WGS sequence"/>
</dbReference>
<dbReference type="CDD" id="cd00067">
    <property type="entry name" value="GAL4"/>
    <property type="match status" value="1"/>
</dbReference>
<comment type="subcellular location">
    <subcellularLocation>
        <location evidence="1">Nucleus</location>
    </subcellularLocation>
</comment>
<reference evidence="10 11" key="1">
    <citation type="submission" date="2016-03" db="EMBL/GenBank/DDBJ databases">
        <authorList>
            <person name="Ploux O."/>
        </authorList>
    </citation>
    <scope>NUCLEOTIDE SEQUENCE [LARGE SCALE GENOMIC DNA]</scope>
    <source>
        <strain evidence="10 11">UAMH 11012</strain>
    </source>
</reference>
<sequence>MEEQKGTANKIPGPTRRKAICSSCRRRKSKCDSREPQCSTCIAHRSQCLYDKPPSLAYVRSLEAKIEKLLQERDARISGVDDGSEIPDKKLHQKLHNTEPFHRPSEAVGPASPFATRSVDTISELNSPPYHTGDSSRKERRPSEHWVSEISVDSHGGVCYHGPTSSFHEAPTNSSNSNSIEAERLNTVEEESSQEVHRIRHSLVSNAAAQRHLEVMAIENIVGVQTEVSSGTASELLKYHWCWIHPTFQFVYRPAFTRDMALSSHVGPETSYFSETLLKVLLGHCSRFRAQKGESENMAMERLTQQARVSIGMAISQPSSIPVIQALLQQSAREVAFANSSQAWLYSGMAFRMAIDLGIHLPNDKLRGYVQSLTAEDIEIRKRLFWSCYTWDKAISLYCGRMPAFTPLVDTNVPEFMDDFTENESWIPYYGNKEHNPTQPSYPPQRGYMISSFTGMCKLCTILSDIMLEIYGAGPESQDLSSGSQHQLTDSESWIPYYGNKEHNPTQPSYPPQRGYMISSFTEFSFHPDLNISSQIPTYLNCYSTYIAATIAVLQFQLQNETISLPPTDIVPEKLDLKFFLSVLQRSATAMPGLNRSVDIVKRHMQTILDRRAKRYLESLFPANNPYSSSQTSPDHQHPSALADTTSTQDRNQIVQPQADQNFQSFAGFNLEGLPAFPGQNFNVGTDFALDQEITDPEMRATLLGLDPHLTLHHENSDWAYGGFYMGNQIQ</sequence>
<keyword evidence="4" id="KW-0805">Transcription regulation</keyword>
<evidence type="ECO:0000259" key="9">
    <source>
        <dbReference type="PROSITE" id="PS50048"/>
    </source>
</evidence>
<dbReference type="InterPro" id="IPR036864">
    <property type="entry name" value="Zn2-C6_fun-type_DNA-bd_sf"/>
</dbReference>
<keyword evidence="5" id="KW-0238">DNA-binding</keyword>
<evidence type="ECO:0000256" key="2">
    <source>
        <dbReference type="ARBA" id="ARBA00022723"/>
    </source>
</evidence>
<dbReference type="CDD" id="cd12148">
    <property type="entry name" value="fungal_TF_MHR"/>
    <property type="match status" value="1"/>
</dbReference>
<feature type="region of interest" description="Disordered" evidence="8">
    <location>
        <begin position="624"/>
        <end position="649"/>
    </location>
</feature>
<evidence type="ECO:0000313" key="11">
    <source>
        <dbReference type="Proteomes" id="UP000184330"/>
    </source>
</evidence>
<keyword evidence="6" id="KW-0804">Transcription</keyword>
<protein>
    <recommendedName>
        <fullName evidence="9">Zn(2)-C6 fungal-type domain-containing protein</fullName>
    </recommendedName>
</protein>
<dbReference type="AlphaFoldDB" id="A0A1L7XF22"/>
<evidence type="ECO:0000256" key="8">
    <source>
        <dbReference type="SAM" id="MobiDB-lite"/>
    </source>
</evidence>
<dbReference type="PANTHER" id="PTHR31313">
    <property type="entry name" value="TY1 ENHANCER ACTIVATOR"/>
    <property type="match status" value="1"/>
</dbReference>
<feature type="domain" description="Zn(2)-C6 fungal-type" evidence="9">
    <location>
        <begin position="20"/>
        <end position="50"/>
    </location>
</feature>
<evidence type="ECO:0000313" key="10">
    <source>
        <dbReference type="EMBL" id="CZR63624.1"/>
    </source>
</evidence>
<dbReference type="PANTHER" id="PTHR31313:SF85">
    <property type="entry name" value="ZN(II)2CYS6 TRANSCRIPTION FACTOR (EUROFUNG)"/>
    <property type="match status" value="1"/>
</dbReference>
<dbReference type="STRING" id="576137.A0A1L7XF22"/>
<feature type="region of interest" description="Disordered" evidence="8">
    <location>
        <begin position="161"/>
        <end position="180"/>
    </location>
</feature>
<feature type="compositionally biased region" description="Polar residues" evidence="8">
    <location>
        <begin position="163"/>
        <end position="180"/>
    </location>
</feature>
<dbReference type="InterPro" id="IPR001138">
    <property type="entry name" value="Zn2Cys6_DnaBD"/>
</dbReference>
<feature type="compositionally biased region" description="Basic and acidic residues" evidence="8">
    <location>
        <begin position="134"/>
        <end position="145"/>
    </location>
</feature>
<dbReference type="GO" id="GO:0000981">
    <property type="term" value="F:DNA-binding transcription factor activity, RNA polymerase II-specific"/>
    <property type="evidence" value="ECO:0007669"/>
    <property type="project" value="InterPro"/>
</dbReference>
<dbReference type="Pfam" id="PF04082">
    <property type="entry name" value="Fungal_trans"/>
    <property type="match status" value="1"/>
</dbReference>
<evidence type="ECO:0000256" key="1">
    <source>
        <dbReference type="ARBA" id="ARBA00004123"/>
    </source>
</evidence>
<keyword evidence="3" id="KW-0862">Zinc</keyword>
<keyword evidence="11" id="KW-1185">Reference proteome</keyword>
<dbReference type="GO" id="GO:0006351">
    <property type="term" value="P:DNA-templated transcription"/>
    <property type="evidence" value="ECO:0007669"/>
    <property type="project" value="InterPro"/>
</dbReference>
<evidence type="ECO:0000256" key="4">
    <source>
        <dbReference type="ARBA" id="ARBA00023015"/>
    </source>
</evidence>
<feature type="compositionally biased region" description="Polar residues" evidence="8">
    <location>
        <begin position="625"/>
        <end position="634"/>
    </location>
</feature>
<dbReference type="SUPFAM" id="SSF57701">
    <property type="entry name" value="Zn2/Cys6 DNA-binding domain"/>
    <property type="match status" value="1"/>
</dbReference>
<keyword evidence="2" id="KW-0479">Metal-binding</keyword>
<dbReference type="OrthoDB" id="4161332at2759"/>
<dbReference type="Gene3D" id="4.10.240.10">
    <property type="entry name" value="Zn(2)-C6 fungal-type DNA-binding domain"/>
    <property type="match status" value="1"/>
</dbReference>
<dbReference type="GO" id="GO:0003677">
    <property type="term" value="F:DNA binding"/>
    <property type="evidence" value="ECO:0007669"/>
    <property type="project" value="UniProtKB-KW"/>
</dbReference>
<dbReference type="Pfam" id="PF00172">
    <property type="entry name" value="Zn_clus"/>
    <property type="match status" value="1"/>
</dbReference>
<gene>
    <name evidence="10" type="ORF">PAC_13521</name>
</gene>
<name>A0A1L7XF22_9HELO</name>
<evidence type="ECO:0000256" key="6">
    <source>
        <dbReference type="ARBA" id="ARBA00023163"/>
    </source>
</evidence>
<dbReference type="InterPro" id="IPR051615">
    <property type="entry name" value="Transcr_Regulatory_Elem"/>
</dbReference>
<dbReference type="PROSITE" id="PS50048">
    <property type="entry name" value="ZN2_CY6_FUNGAL_2"/>
    <property type="match status" value="1"/>
</dbReference>
<feature type="region of interest" description="Disordered" evidence="8">
    <location>
        <begin position="120"/>
        <end position="145"/>
    </location>
</feature>
<evidence type="ECO:0000256" key="3">
    <source>
        <dbReference type="ARBA" id="ARBA00022833"/>
    </source>
</evidence>
<dbReference type="GO" id="GO:0008270">
    <property type="term" value="F:zinc ion binding"/>
    <property type="evidence" value="ECO:0007669"/>
    <property type="project" value="InterPro"/>
</dbReference>
<proteinExistence type="predicted"/>
<accession>A0A1L7XF22</accession>
<keyword evidence="7" id="KW-0539">Nucleus</keyword>
<dbReference type="EMBL" id="FJOG01000024">
    <property type="protein sequence ID" value="CZR63624.1"/>
    <property type="molecule type" value="Genomic_DNA"/>
</dbReference>
<dbReference type="InterPro" id="IPR007219">
    <property type="entry name" value="XnlR_reg_dom"/>
</dbReference>
<evidence type="ECO:0000256" key="5">
    <source>
        <dbReference type="ARBA" id="ARBA00023125"/>
    </source>
</evidence>
<dbReference type="SMART" id="SM00906">
    <property type="entry name" value="Fungal_trans"/>
    <property type="match status" value="1"/>
</dbReference>
<evidence type="ECO:0000256" key="7">
    <source>
        <dbReference type="ARBA" id="ARBA00023242"/>
    </source>
</evidence>
<dbReference type="GO" id="GO:0005634">
    <property type="term" value="C:nucleus"/>
    <property type="evidence" value="ECO:0007669"/>
    <property type="project" value="UniProtKB-SubCell"/>
</dbReference>
<dbReference type="SMART" id="SM00066">
    <property type="entry name" value="GAL4"/>
    <property type="match status" value="1"/>
</dbReference>